<name>A0A7M1R3L5_9ACTO</name>
<dbReference type="GO" id="GO:0005886">
    <property type="term" value="C:plasma membrane"/>
    <property type="evidence" value="ECO:0007669"/>
    <property type="project" value="UniProtKB-SubCell"/>
</dbReference>
<dbReference type="InterPro" id="IPR002781">
    <property type="entry name" value="TM_pro_TauE-like"/>
</dbReference>
<feature type="transmembrane region" description="Helical" evidence="6">
    <location>
        <begin position="209"/>
        <end position="228"/>
    </location>
</feature>
<dbReference type="AlphaFoldDB" id="A0A7M1R3L5"/>
<accession>A0A7M1R3L5</accession>
<gene>
    <name evidence="7" type="ORF">INS90_01785</name>
</gene>
<organism evidence="7 8">
    <name type="scientific">Trueperella pecoris</name>
    <dbReference type="NCBI Taxonomy" id="2733571"/>
    <lineage>
        <taxon>Bacteria</taxon>
        <taxon>Bacillati</taxon>
        <taxon>Actinomycetota</taxon>
        <taxon>Actinomycetes</taxon>
        <taxon>Actinomycetales</taxon>
        <taxon>Actinomycetaceae</taxon>
        <taxon>Trueperella</taxon>
    </lineage>
</organism>
<evidence type="ECO:0000256" key="1">
    <source>
        <dbReference type="ARBA" id="ARBA00004141"/>
    </source>
</evidence>
<feature type="transmembrane region" description="Helical" evidence="6">
    <location>
        <begin position="71"/>
        <end position="90"/>
    </location>
</feature>
<evidence type="ECO:0000256" key="5">
    <source>
        <dbReference type="ARBA" id="ARBA00023136"/>
    </source>
</evidence>
<dbReference type="Pfam" id="PF01925">
    <property type="entry name" value="TauE"/>
    <property type="match status" value="1"/>
</dbReference>
<feature type="transmembrane region" description="Helical" evidence="6">
    <location>
        <begin position="7"/>
        <end position="35"/>
    </location>
</feature>
<sequence length="261" mass="25937">MILAAIIGVAVGVVVGVLGAGGGILSVPILVYVLGQQPHEAAAASLVIVVLTASVSIIPHARAGRVQWRDGLVFATLSALGSFVGARLSVSVDPGALMIAFGVLLAGVSVAMLRKAWRTRHEQRVAGHIRTDAVQPTKPLALLAAATATGLLTGFFGVGGGFAVVPMLVLVLHFSPKTATGTSSLIMIIASAVGLVARIGTGVELNWDIALAFAAASMAGGAVGAKLTTRANDAVLTLAFGILLAGVAAGTLIEATLGAAG</sequence>
<comment type="similarity">
    <text evidence="2 6">Belongs to the 4-toluene sulfonate uptake permease (TSUP) (TC 2.A.102) family.</text>
</comment>
<evidence type="ECO:0000256" key="4">
    <source>
        <dbReference type="ARBA" id="ARBA00022989"/>
    </source>
</evidence>
<feature type="transmembrane region" description="Helical" evidence="6">
    <location>
        <begin position="234"/>
        <end position="257"/>
    </location>
</feature>
<dbReference type="EMBL" id="CP063212">
    <property type="protein sequence ID" value="QOR48055.1"/>
    <property type="molecule type" value="Genomic_DNA"/>
</dbReference>
<evidence type="ECO:0000313" key="8">
    <source>
        <dbReference type="Proteomes" id="UP000594961"/>
    </source>
</evidence>
<protein>
    <recommendedName>
        <fullName evidence="6">Probable membrane transporter protein</fullName>
    </recommendedName>
</protein>
<evidence type="ECO:0000256" key="6">
    <source>
        <dbReference type="RuleBase" id="RU363041"/>
    </source>
</evidence>
<comment type="subcellular location">
    <subcellularLocation>
        <location evidence="6">Cell membrane</location>
        <topology evidence="6">Multi-pass membrane protein</topology>
    </subcellularLocation>
    <subcellularLocation>
        <location evidence="1">Membrane</location>
        <topology evidence="1">Multi-pass membrane protein</topology>
    </subcellularLocation>
</comment>
<proteinExistence type="inferred from homology"/>
<dbReference type="PANTHER" id="PTHR43701">
    <property type="entry name" value="MEMBRANE TRANSPORTER PROTEIN MJ0441-RELATED"/>
    <property type="match status" value="1"/>
</dbReference>
<keyword evidence="6" id="KW-1003">Cell membrane</keyword>
<dbReference type="PANTHER" id="PTHR43701:SF2">
    <property type="entry name" value="MEMBRANE TRANSPORTER PROTEIN YJNA-RELATED"/>
    <property type="match status" value="1"/>
</dbReference>
<evidence type="ECO:0000256" key="2">
    <source>
        <dbReference type="ARBA" id="ARBA00009142"/>
    </source>
</evidence>
<keyword evidence="3 6" id="KW-0812">Transmembrane</keyword>
<evidence type="ECO:0000256" key="3">
    <source>
        <dbReference type="ARBA" id="ARBA00022692"/>
    </source>
</evidence>
<feature type="transmembrane region" description="Helical" evidence="6">
    <location>
        <begin position="41"/>
        <end position="59"/>
    </location>
</feature>
<reference evidence="7 8" key="1">
    <citation type="submission" date="2020-10" db="EMBL/GenBank/DDBJ databases">
        <title>Trueperella pecoris sp. nov. isolated from bovine and porcine specimens.</title>
        <authorList>
            <person name="Schoenecker L."/>
            <person name="Schnydrig P."/>
            <person name="Brodard I."/>
            <person name="Thomann A."/>
            <person name="Hemphill A."/>
            <person name="Rodriguez-Campos S."/>
            <person name="Perreten V."/>
            <person name="Jores J."/>
            <person name="Kittl S."/>
        </authorList>
    </citation>
    <scope>NUCLEOTIDE SEQUENCE [LARGE SCALE GENOMIC DNA]</scope>
    <source>
        <strain evidence="7 8">19OD0592</strain>
    </source>
</reference>
<keyword evidence="4 6" id="KW-1133">Transmembrane helix</keyword>
<evidence type="ECO:0000313" key="7">
    <source>
        <dbReference type="EMBL" id="QOR48055.1"/>
    </source>
</evidence>
<dbReference type="Proteomes" id="UP000594961">
    <property type="component" value="Chromosome"/>
</dbReference>
<feature type="transmembrane region" description="Helical" evidence="6">
    <location>
        <begin position="178"/>
        <end position="197"/>
    </location>
</feature>
<feature type="transmembrane region" description="Helical" evidence="6">
    <location>
        <begin position="140"/>
        <end position="172"/>
    </location>
</feature>
<feature type="transmembrane region" description="Helical" evidence="6">
    <location>
        <begin position="96"/>
        <end position="114"/>
    </location>
</feature>
<dbReference type="InterPro" id="IPR051598">
    <property type="entry name" value="TSUP/Inactive_protease-like"/>
</dbReference>
<dbReference type="RefSeq" id="WP_197554061.1">
    <property type="nucleotide sequence ID" value="NZ_CP063212.1"/>
</dbReference>
<keyword evidence="5 6" id="KW-0472">Membrane</keyword>